<gene>
    <name evidence="3" type="ORF">SANBI_000400</name>
</gene>
<evidence type="ECO:0000256" key="1">
    <source>
        <dbReference type="SAM" id="MobiDB-lite"/>
    </source>
</evidence>
<name>A0AAF0Z8L0_9MICO</name>
<dbReference type="KEGG" id="sbil:SANBI_000400"/>
<dbReference type="EMBL" id="CP138359">
    <property type="protein sequence ID" value="WPF82784.1"/>
    <property type="molecule type" value="Genomic_DNA"/>
</dbReference>
<keyword evidence="2" id="KW-1133">Transmembrane helix</keyword>
<evidence type="ECO:0000313" key="4">
    <source>
        <dbReference type="Proteomes" id="UP001304340"/>
    </source>
</evidence>
<dbReference type="RefSeq" id="WP_319158462.1">
    <property type="nucleotide sequence ID" value="NZ_CP138359.1"/>
</dbReference>
<keyword evidence="4" id="KW-1185">Reference proteome</keyword>
<dbReference type="Proteomes" id="UP001304340">
    <property type="component" value="Chromosome"/>
</dbReference>
<feature type="region of interest" description="Disordered" evidence="1">
    <location>
        <begin position="65"/>
        <end position="96"/>
    </location>
</feature>
<keyword evidence="2" id="KW-0812">Transmembrane</keyword>
<proteinExistence type="predicted"/>
<accession>A0AAF0Z8L0</accession>
<organism evidence="3 4">
    <name type="scientific">Sanguibacter biliveldensis</name>
    <dbReference type="NCBI Taxonomy" id="3030830"/>
    <lineage>
        <taxon>Bacteria</taxon>
        <taxon>Bacillati</taxon>
        <taxon>Actinomycetota</taxon>
        <taxon>Actinomycetes</taxon>
        <taxon>Micrococcales</taxon>
        <taxon>Sanguibacteraceae</taxon>
        <taxon>Sanguibacter</taxon>
    </lineage>
</organism>
<keyword evidence="2" id="KW-0472">Membrane</keyword>
<reference evidence="4" key="1">
    <citation type="submission" date="2023-11" db="EMBL/GenBank/DDBJ databases">
        <authorList>
            <person name="Helweg L.P."/>
            <person name="Kiel A."/>
            <person name="Hitz F."/>
            <person name="Ruckert-Reed C."/>
            <person name="Busche T."/>
            <person name="Kaltschmidt B."/>
            <person name="Kaltschmidt C."/>
        </authorList>
    </citation>
    <scope>NUCLEOTIDE SEQUENCE [LARGE SCALE GENOMIC DNA]</scope>
    <source>
        <strain evidence="4">4.1</strain>
    </source>
</reference>
<dbReference type="AlphaFoldDB" id="A0AAF0Z8L0"/>
<protein>
    <submittedName>
        <fullName evidence="3">CU044_5270 family protein</fullName>
    </submittedName>
</protein>
<dbReference type="NCBIfam" id="NF038083">
    <property type="entry name" value="CU044_5270_fam"/>
    <property type="match status" value="1"/>
</dbReference>
<dbReference type="InterPro" id="IPR047789">
    <property type="entry name" value="CU044_5270-like"/>
</dbReference>
<sequence length="402" mass="41960">MTDDLGAHDVEELRALMREHHLLPEVPAALLEPTTRATAGTADPSGHDLRSPDAAESLLASILATPRPGSTDVGPSADSRVPPATDRSGEPARRRRLQRRAAVLAVAAATVVVAVVGSQLSSSPTAVAGGAPPLVYAEGAPEAAWDGSLPSAHDTLVELASVADDAADLPRTGDVQHISRYSWLSETIGDADGNTTTAVYPTSDEWWVAPDGSARSVQRRAEAVGYDGRVDPDAEDSAAGPLSTDDFMPGMVEPFAVAELPTDPDAMESALLATMPAEYVENPEYRDTLLVEATASLSRTSIVPQDVASAMLTVLADAPSIQLLGDTTDRLGRPGVAVAVPDSLMKDSDVEAVTVLIISPTDGQLMGTETVTLTNLMIDVDEPTVTGFTTVTDRRWVAAIGD</sequence>
<feature type="transmembrane region" description="Helical" evidence="2">
    <location>
        <begin position="101"/>
        <end position="120"/>
    </location>
</feature>
<evidence type="ECO:0000313" key="3">
    <source>
        <dbReference type="EMBL" id="WPF82784.1"/>
    </source>
</evidence>
<evidence type="ECO:0000256" key="2">
    <source>
        <dbReference type="SAM" id="Phobius"/>
    </source>
</evidence>